<dbReference type="InterPro" id="IPR029063">
    <property type="entry name" value="SAM-dependent_MTases_sf"/>
</dbReference>
<dbReference type="PROSITE" id="PS00092">
    <property type="entry name" value="N6_MTASE"/>
    <property type="match status" value="1"/>
</dbReference>
<dbReference type="PANTHER" id="PTHR18895:SF74">
    <property type="entry name" value="MTRF1L RELEASE FACTOR GLUTAMINE METHYLTRANSFERASE"/>
    <property type="match status" value="1"/>
</dbReference>
<dbReference type="CDD" id="cd02440">
    <property type="entry name" value="AdoMet_MTases"/>
    <property type="match status" value="1"/>
</dbReference>
<protein>
    <recommendedName>
        <fullName evidence="5">Release factor glutamine methyltransferase</fullName>
        <shortName evidence="5">RF MTase</shortName>
        <ecNumber evidence="5">2.1.1.297</ecNumber>
    </recommendedName>
    <alternativeName>
        <fullName evidence="5">N5-glutamine methyltransferase PrmC</fullName>
    </alternativeName>
    <alternativeName>
        <fullName evidence="5">Protein-(glutamine-N5) MTase PrmC</fullName>
    </alternativeName>
    <alternativeName>
        <fullName evidence="5">Protein-glutamine N-methyltransferase PrmC</fullName>
    </alternativeName>
</protein>
<organism evidence="8 9">
    <name type="scientific">Janibacter cremeus</name>
    <dbReference type="NCBI Taxonomy" id="1285192"/>
    <lineage>
        <taxon>Bacteria</taxon>
        <taxon>Bacillati</taxon>
        <taxon>Actinomycetota</taxon>
        <taxon>Actinomycetes</taxon>
        <taxon>Micrococcales</taxon>
        <taxon>Intrasporangiaceae</taxon>
        <taxon>Janibacter</taxon>
    </lineage>
</organism>
<dbReference type="InterPro" id="IPR007848">
    <property type="entry name" value="Small_mtfrase_dom"/>
</dbReference>
<dbReference type="HAMAP" id="MF_02126">
    <property type="entry name" value="RF_methyltr_PrmC"/>
    <property type="match status" value="1"/>
</dbReference>
<dbReference type="NCBIfam" id="TIGR00536">
    <property type="entry name" value="hemK_fam"/>
    <property type="match status" value="1"/>
</dbReference>
<dbReference type="InterPro" id="IPR019874">
    <property type="entry name" value="RF_methyltr_PrmC"/>
</dbReference>
<keyword evidence="3 5" id="KW-0949">S-adenosyl-L-methionine</keyword>
<dbReference type="RefSeq" id="WP_185990297.1">
    <property type="nucleotide sequence ID" value="NZ_JACCAE010000001.1"/>
</dbReference>
<evidence type="ECO:0000256" key="1">
    <source>
        <dbReference type="ARBA" id="ARBA00022603"/>
    </source>
</evidence>
<comment type="caution">
    <text evidence="8">The sequence shown here is derived from an EMBL/GenBank/DDBJ whole genome shotgun (WGS) entry which is preliminary data.</text>
</comment>
<dbReference type="Pfam" id="PF05175">
    <property type="entry name" value="MTS"/>
    <property type="match status" value="1"/>
</dbReference>
<evidence type="ECO:0000259" key="6">
    <source>
        <dbReference type="Pfam" id="PF05175"/>
    </source>
</evidence>
<evidence type="ECO:0000313" key="9">
    <source>
        <dbReference type="Proteomes" id="UP000554054"/>
    </source>
</evidence>
<feature type="binding site" evidence="5">
    <location>
        <begin position="202"/>
        <end position="205"/>
    </location>
    <ligand>
        <name>substrate</name>
    </ligand>
</feature>
<evidence type="ECO:0000256" key="2">
    <source>
        <dbReference type="ARBA" id="ARBA00022679"/>
    </source>
</evidence>
<sequence>MTSLRAEVDHAIAALTHADVPSPRADAMLLAAHAIGADRSEIERRMLLGGDVEPDQLRRLRALVAERAARVPLQHLTGTAPFRRLELQVGPGVFVPRPETEAVAELAVTELIAMAGSHGTDTPTVVDLCTGSGALALAVADEVPGVRVTAVEVDDLALAWAARNIEVTALPVELVAADAGTPAADVPGLVGLVGRVDVVVSNPPYIPVGMVPLEPEVAEHDPSVALYGGSEDGLAIPLAVAATAATLLRPGGLLVMEHADSQGESLPRALRATGAWVDVVDHPDLSGRPRATVARRAG</sequence>
<keyword evidence="1 5" id="KW-0489">Methyltransferase</keyword>
<evidence type="ECO:0000313" key="8">
    <source>
        <dbReference type="EMBL" id="NYF97350.1"/>
    </source>
</evidence>
<evidence type="ECO:0000256" key="4">
    <source>
        <dbReference type="ARBA" id="ARBA00048391"/>
    </source>
</evidence>
<evidence type="ECO:0000256" key="5">
    <source>
        <dbReference type="HAMAP-Rule" id="MF_02126"/>
    </source>
</evidence>
<dbReference type="GO" id="GO:0003676">
    <property type="term" value="F:nucleic acid binding"/>
    <property type="evidence" value="ECO:0007669"/>
    <property type="project" value="InterPro"/>
</dbReference>
<proteinExistence type="inferred from homology"/>
<dbReference type="InterPro" id="IPR004556">
    <property type="entry name" value="HemK-like"/>
</dbReference>
<dbReference type="InterPro" id="IPR002052">
    <property type="entry name" value="DNA_methylase_N6_adenine_CS"/>
</dbReference>
<dbReference type="InterPro" id="IPR040758">
    <property type="entry name" value="PrmC_N"/>
</dbReference>
<dbReference type="Gene3D" id="3.40.50.150">
    <property type="entry name" value="Vaccinia Virus protein VP39"/>
    <property type="match status" value="1"/>
</dbReference>
<accession>A0A852VPG0</accession>
<dbReference type="AlphaFoldDB" id="A0A852VPG0"/>
<dbReference type="GO" id="GO:0032259">
    <property type="term" value="P:methylation"/>
    <property type="evidence" value="ECO:0007669"/>
    <property type="project" value="UniProtKB-KW"/>
</dbReference>
<keyword evidence="2 5" id="KW-0808">Transferase</keyword>
<evidence type="ECO:0000259" key="7">
    <source>
        <dbReference type="Pfam" id="PF17827"/>
    </source>
</evidence>
<dbReference type="InterPro" id="IPR050320">
    <property type="entry name" value="N5-glutamine_MTase"/>
</dbReference>
<keyword evidence="9" id="KW-1185">Reference proteome</keyword>
<reference evidence="8 9" key="1">
    <citation type="submission" date="2020-07" db="EMBL/GenBank/DDBJ databases">
        <title>Sequencing the genomes of 1000 actinobacteria strains.</title>
        <authorList>
            <person name="Klenk H.-P."/>
        </authorList>
    </citation>
    <scope>NUCLEOTIDE SEQUENCE [LARGE SCALE GENOMIC DNA]</scope>
    <source>
        <strain evidence="8 9">DSM 26154</strain>
    </source>
</reference>
<dbReference type="EC" id="2.1.1.297" evidence="5"/>
<dbReference type="Proteomes" id="UP000554054">
    <property type="component" value="Unassembled WGS sequence"/>
</dbReference>
<dbReference type="EMBL" id="JACCAE010000001">
    <property type="protein sequence ID" value="NYF97350.1"/>
    <property type="molecule type" value="Genomic_DNA"/>
</dbReference>
<dbReference type="Gene3D" id="1.10.8.10">
    <property type="entry name" value="DNA helicase RuvA subunit, C-terminal domain"/>
    <property type="match status" value="1"/>
</dbReference>
<comment type="caution">
    <text evidence="5">Lacks conserved residue(s) required for the propagation of feature annotation.</text>
</comment>
<comment type="catalytic activity">
    <reaction evidence="4 5">
        <text>L-glutaminyl-[peptide chain release factor] + S-adenosyl-L-methionine = N(5)-methyl-L-glutaminyl-[peptide chain release factor] + S-adenosyl-L-homocysteine + H(+)</text>
        <dbReference type="Rhea" id="RHEA:42896"/>
        <dbReference type="Rhea" id="RHEA-COMP:10271"/>
        <dbReference type="Rhea" id="RHEA-COMP:10272"/>
        <dbReference type="ChEBI" id="CHEBI:15378"/>
        <dbReference type="ChEBI" id="CHEBI:30011"/>
        <dbReference type="ChEBI" id="CHEBI:57856"/>
        <dbReference type="ChEBI" id="CHEBI:59789"/>
        <dbReference type="ChEBI" id="CHEBI:61891"/>
        <dbReference type="EC" id="2.1.1.297"/>
    </reaction>
</comment>
<feature type="binding site" evidence="5">
    <location>
        <position position="202"/>
    </location>
    <ligand>
        <name>S-adenosyl-L-methionine</name>
        <dbReference type="ChEBI" id="CHEBI:59789"/>
    </ligand>
</feature>
<name>A0A852VPG0_9MICO</name>
<dbReference type="PANTHER" id="PTHR18895">
    <property type="entry name" value="HEMK METHYLTRANSFERASE"/>
    <property type="match status" value="1"/>
</dbReference>
<gene>
    <name evidence="5" type="primary">prmC</name>
    <name evidence="8" type="ORF">BJY20_000742</name>
</gene>
<feature type="domain" description="Release factor glutamine methyltransferase N-terminal" evidence="7">
    <location>
        <begin position="9"/>
        <end position="78"/>
    </location>
</feature>
<comment type="function">
    <text evidence="5">Methylates the class 1 translation termination release factors RF1/PrfA and RF2/PrfB on the glutamine residue of the universally conserved GGQ motif.</text>
</comment>
<comment type="similarity">
    <text evidence="5">Belongs to the protein N5-glutamine methyltransferase family. PrmC subfamily.</text>
</comment>
<dbReference type="NCBIfam" id="TIGR03534">
    <property type="entry name" value="RF_mod_PrmC"/>
    <property type="match status" value="1"/>
</dbReference>
<feature type="binding site" evidence="5">
    <location>
        <position position="152"/>
    </location>
    <ligand>
        <name>S-adenosyl-L-methionine</name>
        <dbReference type="ChEBI" id="CHEBI:59789"/>
    </ligand>
</feature>
<dbReference type="Pfam" id="PF17827">
    <property type="entry name" value="PrmC_N"/>
    <property type="match status" value="1"/>
</dbReference>
<dbReference type="GO" id="GO:0102559">
    <property type="term" value="F:peptide chain release factor N(5)-glutamine methyltransferase activity"/>
    <property type="evidence" value="ECO:0007669"/>
    <property type="project" value="UniProtKB-EC"/>
</dbReference>
<feature type="domain" description="Methyltransferase small" evidence="6">
    <location>
        <begin position="122"/>
        <end position="205"/>
    </location>
</feature>
<dbReference type="SUPFAM" id="SSF53335">
    <property type="entry name" value="S-adenosyl-L-methionine-dependent methyltransferases"/>
    <property type="match status" value="1"/>
</dbReference>
<evidence type="ECO:0000256" key="3">
    <source>
        <dbReference type="ARBA" id="ARBA00022691"/>
    </source>
</evidence>